<evidence type="ECO:0000259" key="8">
    <source>
        <dbReference type="PROSITE" id="PS50111"/>
    </source>
</evidence>
<protein>
    <submittedName>
        <fullName evidence="10">HAMP domain-containing protein</fullName>
    </submittedName>
</protein>
<feature type="domain" description="HAMP" evidence="9">
    <location>
        <begin position="212"/>
        <end position="264"/>
    </location>
</feature>
<dbReference type="SMART" id="SM00283">
    <property type="entry name" value="MA"/>
    <property type="match status" value="1"/>
</dbReference>
<evidence type="ECO:0000256" key="1">
    <source>
        <dbReference type="ARBA" id="ARBA00004429"/>
    </source>
</evidence>
<accession>A0A9P3TBM9</accession>
<dbReference type="InterPro" id="IPR004090">
    <property type="entry name" value="Chemotax_Me-accpt_rcpt"/>
</dbReference>
<dbReference type="SUPFAM" id="SSF58104">
    <property type="entry name" value="Methyl-accepting chemotaxis protein (MCP) signaling domain"/>
    <property type="match status" value="1"/>
</dbReference>
<dbReference type="GO" id="GO:0006935">
    <property type="term" value="P:chemotaxis"/>
    <property type="evidence" value="ECO:0007669"/>
    <property type="project" value="UniProtKB-KW"/>
</dbReference>
<dbReference type="RefSeq" id="WP_047373050.1">
    <property type="nucleotide sequence ID" value="NZ_CABMNU010000005.1"/>
</dbReference>
<dbReference type="InterPro" id="IPR003660">
    <property type="entry name" value="HAMP_dom"/>
</dbReference>
<keyword evidence="4 6" id="KW-0807">Transducer</keyword>
<evidence type="ECO:0000256" key="5">
    <source>
        <dbReference type="ARBA" id="ARBA00029447"/>
    </source>
</evidence>
<dbReference type="GO" id="GO:0005886">
    <property type="term" value="C:plasma membrane"/>
    <property type="evidence" value="ECO:0007669"/>
    <property type="project" value="UniProtKB-SubCell"/>
</dbReference>
<dbReference type="InterPro" id="IPR051310">
    <property type="entry name" value="MCP_chemotaxis"/>
</dbReference>
<dbReference type="Pfam" id="PF00015">
    <property type="entry name" value="MCPsignal"/>
    <property type="match status" value="1"/>
</dbReference>
<dbReference type="CDD" id="cd19411">
    <property type="entry name" value="MCP2201-like_sensor"/>
    <property type="match status" value="1"/>
</dbReference>
<dbReference type="Proteomes" id="UP000867740">
    <property type="component" value="Unassembled WGS sequence"/>
</dbReference>
<dbReference type="InterPro" id="IPR004089">
    <property type="entry name" value="MCPsignal_dom"/>
</dbReference>
<name>A0A9P3TBM9_KLUIN</name>
<dbReference type="PROSITE" id="PS50111">
    <property type="entry name" value="CHEMOTAXIS_TRANSDUC_2"/>
    <property type="match status" value="1"/>
</dbReference>
<dbReference type="PANTHER" id="PTHR43531">
    <property type="entry name" value="PROTEIN ICFG"/>
    <property type="match status" value="1"/>
</dbReference>
<keyword evidence="7" id="KW-0812">Transmembrane</keyword>
<keyword evidence="7" id="KW-1133">Transmembrane helix</keyword>
<dbReference type="InterPro" id="IPR047347">
    <property type="entry name" value="YvaQ-like_sensor"/>
</dbReference>
<dbReference type="PROSITE" id="PS50885">
    <property type="entry name" value="HAMP"/>
    <property type="match status" value="1"/>
</dbReference>
<dbReference type="Pfam" id="PF00672">
    <property type="entry name" value="HAMP"/>
    <property type="match status" value="1"/>
</dbReference>
<dbReference type="FunFam" id="1.10.287.950:FF:000001">
    <property type="entry name" value="Methyl-accepting chemotaxis sensory transducer"/>
    <property type="match status" value="1"/>
</dbReference>
<comment type="similarity">
    <text evidence="5">Belongs to the methyl-accepting chemotaxis (MCP) protein family.</text>
</comment>
<dbReference type="GO" id="GO:0007165">
    <property type="term" value="P:signal transduction"/>
    <property type="evidence" value="ECO:0007669"/>
    <property type="project" value="UniProtKB-KW"/>
</dbReference>
<dbReference type="PANTHER" id="PTHR43531:SF5">
    <property type="entry name" value="METHYL-ACCEPTING CHEMOTAXIS PROTEIN III"/>
    <property type="match status" value="1"/>
</dbReference>
<reference evidence="10" key="2">
    <citation type="submission" date="2020-10" db="EMBL/GenBank/DDBJ databases">
        <authorList>
            <consortium name="NCBI Pathogen Detection Project"/>
        </authorList>
    </citation>
    <scope>NUCLEOTIDE SEQUENCE</scope>
    <source>
        <strain evidence="10">CAVp300</strain>
    </source>
</reference>
<organism evidence="10 11">
    <name type="scientific">Kluyvera intermedia</name>
    <name type="common">Enterobacter intermedius</name>
    <dbReference type="NCBI Taxonomy" id="61648"/>
    <lineage>
        <taxon>Bacteria</taxon>
        <taxon>Pseudomonadati</taxon>
        <taxon>Pseudomonadota</taxon>
        <taxon>Gammaproteobacteria</taxon>
        <taxon>Enterobacterales</taxon>
        <taxon>Enterobacteriaceae</taxon>
        <taxon>Kluyvera</taxon>
    </lineage>
</organism>
<dbReference type="SMART" id="SM00304">
    <property type="entry name" value="HAMP"/>
    <property type="match status" value="1"/>
</dbReference>
<evidence type="ECO:0000313" key="10">
    <source>
        <dbReference type="EMBL" id="HAT3584255.1"/>
    </source>
</evidence>
<reference evidence="10" key="1">
    <citation type="journal article" date="2018" name="Genome Biol.">
        <title>SKESA: strategic k-mer extension for scrupulous assemblies.</title>
        <authorList>
            <person name="Souvorov A."/>
            <person name="Agarwala R."/>
            <person name="Lipman D.J."/>
        </authorList>
    </citation>
    <scope>NUCLEOTIDE SEQUENCE</scope>
    <source>
        <strain evidence="10">CAVp300</strain>
    </source>
</reference>
<dbReference type="CDD" id="cd11386">
    <property type="entry name" value="MCP_signal"/>
    <property type="match status" value="1"/>
</dbReference>
<comment type="caution">
    <text evidence="10">The sequence shown here is derived from an EMBL/GenBank/DDBJ whole genome shotgun (WGS) entry which is preliminary data.</text>
</comment>
<evidence type="ECO:0000256" key="2">
    <source>
        <dbReference type="ARBA" id="ARBA00022481"/>
    </source>
</evidence>
<comment type="subcellular location">
    <subcellularLocation>
        <location evidence="1">Cell inner membrane</location>
        <topology evidence="1">Multi-pass membrane protein</topology>
    </subcellularLocation>
</comment>
<keyword evidence="7" id="KW-0472">Membrane</keyword>
<dbReference type="PRINTS" id="PR00260">
    <property type="entry name" value="CHEMTRNSDUCR"/>
</dbReference>
<feature type="domain" description="Methyl-accepting transducer" evidence="8">
    <location>
        <begin position="269"/>
        <end position="498"/>
    </location>
</feature>
<evidence type="ECO:0000256" key="7">
    <source>
        <dbReference type="SAM" id="Phobius"/>
    </source>
</evidence>
<dbReference type="EMBL" id="DACSUM010000052">
    <property type="protein sequence ID" value="HAT3584255.1"/>
    <property type="molecule type" value="Genomic_DNA"/>
</dbReference>
<gene>
    <name evidence="10" type="ORF">I8531_004627</name>
</gene>
<dbReference type="InterPro" id="IPR024478">
    <property type="entry name" value="HlyB_4HB_MCP"/>
</dbReference>
<feature type="transmembrane region" description="Helical" evidence="7">
    <location>
        <begin position="12"/>
        <end position="34"/>
    </location>
</feature>
<evidence type="ECO:0000256" key="3">
    <source>
        <dbReference type="ARBA" id="ARBA00022500"/>
    </source>
</evidence>
<dbReference type="AlphaFoldDB" id="A0A9P3TBM9"/>
<keyword evidence="2" id="KW-0488">Methylation</keyword>
<evidence type="ECO:0000256" key="4">
    <source>
        <dbReference type="ARBA" id="ARBA00023224"/>
    </source>
</evidence>
<sequence length="520" mass="57001">MFLHDVKIGAKLFFTFGFFIVLMVASSALSLFSLNRANNGMQEIIHNDYPTTVKANQLIDNFQTFVNTQQLMLLDTDGKWQEETQKQLGEISSRVTALLDDLTKNLHDSESQKILAEIKDIRQQFLDSRFRILEAVKNQDHSAAITEMMTKMVPIQRAYKEKVMALIAIQDAQMRHGSEQVQSDFSTNRLLLIALAIISIGVGTLLGWVIVRAITRPLREAVTFAEAIASGDLTRTIHSDYRDETGVLLRALMEMKTRLVDIVQEVQFGSASISSAAAQIVAGNQDLAARTEEQASSVEQTASSMEQITATVKNTADHTTEATSLSADAANVVKNNGEMMKQVTEKMRVINETSNRMSDIINLIDAIAFQTNILALNAAVEAARAGEHGRGFAVVAGEVRQLAQKSAASANEIRQLIENSTSQTREGMALVEKASSLINGMVSNVQEMDIILREIGQASREQTDGISQINSAIGLIDSTTQQNSSLVEESVAAAAALNEQATHLRELVQVFRLREDGVMA</sequence>
<dbReference type="Gene3D" id="1.10.287.950">
    <property type="entry name" value="Methyl-accepting chemotaxis protein"/>
    <property type="match status" value="1"/>
</dbReference>
<dbReference type="Pfam" id="PF12729">
    <property type="entry name" value="4HB_MCP_1"/>
    <property type="match status" value="1"/>
</dbReference>
<evidence type="ECO:0000256" key="6">
    <source>
        <dbReference type="PROSITE-ProRule" id="PRU00284"/>
    </source>
</evidence>
<evidence type="ECO:0000313" key="11">
    <source>
        <dbReference type="Proteomes" id="UP000867740"/>
    </source>
</evidence>
<dbReference type="Gene3D" id="6.10.340.10">
    <property type="match status" value="1"/>
</dbReference>
<keyword evidence="3" id="KW-0145">Chemotaxis</keyword>
<evidence type="ECO:0000259" key="9">
    <source>
        <dbReference type="PROSITE" id="PS50885"/>
    </source>
</evidence>
<feature type="transmembrane region" description="Helical" evidence="7">
    <location>
        <begin position="190"/>
        <end position="211"/>
    </location>
</feature>
<dbReference type="CDD" id="cd06225">
    <property type="entry name" value="HAMP"/>
    <property type="match status" value="1"/>
</dbReference>
<proteinExistence type="inferred from homology"/>
<dbReference type="GO" id="GO:0004888">
    <property type="term" value="F:transmembrane signaling receptor activity"/>
    <property type="evidence" value="ECO:0007669"/>
    <property type="project" value="InterPro"/>
</dbReference>